<reference evidence="3 4" key="1">
    <citation type="journal article" date="2007" name="Nature">
        <title>Evolution of genes and genomes on the Drosophila phylogeny.</title>
        <authorList>
            <consortium name="Drosophila 12 Genomes Consortium"/>
            <person name="Clark A.G."/>
            <person name="Eisen M.B."/>
            <person name="Smith D.R."/>
            <person name="Bergman C.M."/>
            <person name="Oliver B."/>
            <person name="Markow T.A."/>
            <person name="Kaufman T.C."/>
            <person name="Kellis M."/>
            <person name="Gelbart W."/>
            <person name="Iyer V.N."/>
            <person name="Pollard D.A."/>
            <person name="Sackton T.B."/>
            <person name="Larracuente A.M."/>
            <person name="Singh N.D."/>
            <person name="Abad J.P."/>
            <person name="Abt D.N."/>
            <person name="Adryan B."/>
            <person name="Aguade M."/>
            <person name="Akashi H."/>
            <person name="Anderson W.W."/>
            <person name="Aquadro C.F."/>
            <person name="Ardell D.H."/>
            <person name="Arguello R."/>
            <person name="Artieri C.G."/>
            <person name="Barbash D.A."/>
            <person name="Barker D."/>
            <person name="Barsanti P."/>
            <person name="Batterham P."/>
            <person name="Batzoglou S."/>
            <person name="Begun D."/>
            <person name="Bhutkar A."/>
            <person name="Blanco E."/>
            <person name="Bosak S.A."/>
            <person name="Bradley R.K."/>
            <person name="Brand A.D."/>
            <person name="Brent M.R."/>
            <person name="Brooks A.N."/>
            <person name="Brown R.H."/>
            <person name="Butlin R.K."/>
            <person name="Caggese C."/>
            <person name="Calvi B.R."/>
            <person name="Bernardo de Carvalho A."/>
            <person name="Caspi A."/>
            <person name="Castrezana S."/>
            <person name="Celniker S.E."/>
            <person name="Chang J.L."/>
            <person name="Chapple C."/>
            <person name="Chatterji S."/>
            <person name="Chinwalla A."/>
            <person name="Civetta A."/>
            <person name="Clifton S.W."/>
            <person name="Comeron J.M."/>
            <person name="Costello J.C."/>
            <person name="Coyne J.A."/>
            <person name="Daub J."/>
            <person name="David R.G."/>
            <person name="Delcher A.L."/>
            <person name="Delehaunty K."/>
            <person name="Do C.B."/>
            <person name="Ebling H."/>
            <person name="Edwards K."/>
            <person name="Eickbush T."/>
            <person name="Evans J.D."/>
            <person name="Filipski A."/>
            <person name="Findeiss S."/>
            <person name="Freyhult E."/>
            <person name="Fulton L."/>
            <person name="Fulton R."/>
            <person name="Garcia A.C."/>
            <person name="Gardiner A."/>
            <person name="Garfield D.A."/>
            <person name="Garvin B.E."/>
            <person name="Gibson G."/>
            <person name="Gilbert D."/>
            <person name="Gnerre S."/>
            <person name="Godfrey J."/>
            <person name="Good R."/>
            <person name="Gotea V."/>
            <person name="Gravely B."/>
            <person name="Greenberg A.J."/>
            <person name="Griffiths-Jones S."/>
            <person name="Gross S."/>
            <person name="Guigo R."/>
            <person name="Gustafson E.A."/>
            <person name="Haerty W."/>
            <person name="Hahn M.W."/>
            <person name="Halligan D.L."/>
            <person name="Halpern A.L."/>
            <person name="Halter G.M."/>
            <person name="Han M.V."/>
            <person name="Heger A."/>
            <person name="Hillier L."/>
            <person name="Hinrichs A.S."/>
            <person name="Holmes I."/>
            <person name="Hoskins R.A."/>
            <person name="Hubisz M.J."/>
            <person name="Hultmark D."/>
            <person name="Huntley M.A."/>
            <person name="Jaffe D.B."/>
            <person name="Jagadeeshan S."/>
            <person name="Jeck W.R."/>
            <person name="Johnson J."/>
            <person name="Jones C.D."/>
            <person name="Jordan W.C."/>
            <person name="Karpen G.H."/>
            <person name="Kataoka E."/>
            <person name="Keightley P.D."/>
            <person name="Kheradpour P."/>
            <person name="Kirkness E.F."/>
            <person name="Koerich L.B."/>
            <person name="Kristiansen K."/>
            <person name="Kudrna D."/>
            <person name="Kulathinal R.J."/>
            <person name="Kumar S."/>
            <person name="Kwok R."/>
            <person name="Lander E."/>
            <person name="Langley C.H."/>
            <person name="Lapoint R."/>
            <person name="Lazzaro B.P."/>
            <person name="Lee S.J."/>
            <person name="Levesque L."/>
            <person name="Li R."/>
            <person name="Lin C.F."/>
            <person name="Lin M.F."/>
            <person name="Lindblad-Toh K."/>
            <person name="Llopart A."/>
            <person name="Long M."/>
            <person name="Low L."/>
            <person name="Lozovsky E."/>
            <person name="Lu J."/>
            <person name="Luo M."/>
            <person name="Machado C.A."/>
            <person name="Makalowski W."/>
            <person name="Marzo M."/>
            <person name="Matsuda M."/>
            <person name="Matzkin L."/>
            <person name="McAllister B."/>
            <person name="McBride C.S."/>
            <person name="McKernan B."/>
            <person name="McKernan K."/>
            <person name="Mendez-Lago M."/>
            <person name="Minx P."/>
            <person name="Mollenhauer M.U."/>
            <person name="Montooth K."/>
            <person name="Mount S.M."/>
            <person name="Mu X."/>
            <person name="Myers E."/>
            <person name="Negre B."/>
            <person name="Newfeld S."/>
            <person name="Nielsen R."/>
            <person name="Noor M.A."/>
            <person name="O'Grady P."/>
            <person name="Pachter L."/>
            <person name="Papaceit M."/>
            <person name="Parisi M.J."/>
            <person name="Parisi M."/>
            <person name="Parts L."/>
            <person name="Pedersen J.S."/>
            <person name="Pesole G."/>
            <person name="Phillippy A.M."/>
            <person name="Ponting C.P."/>
            <person name="Pop M."/>
            <person name="Porcelli D."/>
            <person name="Powell J.R."/>
            <person name="Prohaska S."/>
            <person name="Pruitt K."/>
            <person name="Puig M."/>
            <person name="Quesneville H."/>
            <person name="Ram K.R."/>
            <person name="Rand D."/>
            <person name="Rasmussen M.D."/>
            <person name="Reed L.K."/>
            <person name="Reenan R."/>
            <person name="Reily A."/>
            <person name="Remington K.A."/>
            <person name="Rieger T.T."/>
            <person name="Ritchie M.G."/>
            <person name="Robin C."/>
            <person name="Rogers Y.H."/>
            <person name="Rohde C."/>
            <person name="Rozas J."/>
            <person name="Rubenfield M.J."/>
            <person name="Ruiz A."/>
            <person name="Russo S."/>
            <person name="Salzberg S.L."/>
            <person name="Sanchez-Gracia A."/>
            <person name="Saranga D.J."/>
            <person name="Sato H."/>
            <person name="Schaeffer S.W."/>
            <person name="Schatz M.C."/>
            <person name="Schlenke T."/>
            <person name="Schwartz R."/>
            <person name="Segarra C."/>
            <person name="Singh R.S."/>
            <person name="Sirot L."/>
            <person name="Sirota M."/>
            <person name="Sisneros N.B."/>
            <person name="Smith C.D."/>
            <person name="Smith T.F."/>
            <person name="Spieth J."/>
            <person name="Stage D.E."/>
            <person name="Stark A."/>
            <person name="Stephan W."/>
            <person name="Strausberg R.L."/>
            <person name="Strempel S."/>
            <person name="Sturgill D."/>
            <person name="Sutton G."/>
            <person name="Sutton G.G."/>
            <person name="Tao W."/>
            <person name="Teichmann S."/>
            <person name="Tobari Y.N."/>
            <person name="Tomimura Y."/>
            <person name="Tsolas J.M."/>
            <person name="Valente V.L."/>
            <person name="Venter E."/>
            <person name="Venter J.C."/>
            <person name="Vicario S."/>
            <person name="Vieira F.G."/>
            <person name="Vilella A.J."/>
            <person name="Villasante A."/>
            <person name="Walenz B."/>
            <person name="Wang J."/>
            <person name="Wasserman M."/>
            <person name="Watts T."/>
            <person name="Wilson D."/>
            <person name="Wilson R.K."/>
            <person name="Wing R.A."/>
            <person name="Wolfner M.F."/>
            <person name="Wong A."/>
            <person name="Wong G.K."/>
            <person name="Wu C.I."/>
            <person name="Wu G."/>
            <person name="Yamamoto D."/>
            <person name="Yang H.P."/>
            <person name="Yang S.P."/>
            <person name="Yorke J.A."/>
            <person name="Yoshida K."/>
            <person name="Zdobnov E."/>
            <person name="Zhang P."/>
            <person name="Zhang Y."/>
            <person name="Zimin A.V."/>
            <person name="Baldwin J."/>
            <person name="Abdouelleil A."/>
            <person name="Abdulkadir J."/>
            <person name="Abebe A."/>
            <person name="Abera B."/>
            <person name="Abreu J."/>
            <person name="Acer S.C."/>
            <person name="Aftuck L."/>
            <person name="Alexander A."/>
            <person name="An P."/>
            <person name="Anderson E."/>
            <person name="Anderson S."/>
            <person name="Arachi H."/>
            <person name="Azer M."/>
            <person name="Bachantsang P."/>
            <person name="Barry A."/>
            <person name="Bayul T."/>
            <person name="Berlin A."/>
            <person name="Bessette D."/>
            <person name="Bloom T."/>
            <person name="Blye J."/>
            <person name="Boguslavskiy L."/>
            <person name="Bonnet C."/>
            <person name="Boukhgalter B."/>
            <person name="Bourzgui I."/>
            <person name="Brown A."/>
            <person name="Cahill P."/>
            <person name="Channer S."/>
            <person name="Cheshatsang Y."/>
            <person name="Chuda L."/>
            <person name="Citroen M."/>
            <person name="Collymore A."/>
            <person name="Cooke P."/>
            <person name="Costello M."/>
            <person name="D'Aco K."/>
            <person name="Daza R."/>
            <person name="De Haan G."/>
            <person name="DeGray S."/>
            <person name="DeMaso C."/>
            <person name="Dhargay N."/>
            <person name="Dooley K."/>
            <person name="Dooley E."/>
            <person name="Doricent M."/>
            <person name="Dorje P."/>
            <person name="Dorjee K."/>
            <person name="Dupes A."/>
            <person name="Elong R."/>
            <person name="Falk J."/>
            <person name="Farina A."/>
            <person name="Faro S."/>
            <person name="Ferguson D."/>
            <person name="Fisher S."/>
            <person name="Foley C.D."/>
            <person name="Franke A."/>
            <person name="Friedrich D."/>
            <person name="Gadbois L."/>
            <person name="Gearin G."/>
            <person name="Gearin C.R."/>
            <person name="Giannoukos G."/>
            <person name="Goode T."/>
            <person name="Graham J."/>
            <person name="Grandbois E."/>
            <person name="Grewal S."/>
            <person name="Gyaltsen K."/>
            <person name="Hafez N."/>
            <person name="Hagos B."/>
            <person name="Hall J."/>
            <person name="Henson C."/>
            <person name="Hollinger A."/>
            <person name="Honan T."/>
            <person name="Huard M.D."/>
            <person name="Hughes L."/>
            <person name="Hurhula B."/>
            <person name="Husby M.E."/>
            <person name="Kamat A."/>
            <person name="Kanga B."/>
            <person name="Kashin S."/>
            <person name="Khazanovich D."/>
            <person name="Kisner P."/>
            <person name="Lance K."/>
            <person name="Lara M."/>
            <person name="Lee W."/>
            <person name="Lennon N."/>
            <person name="Letendre F."/>
            <person name="LeVine R."/>
            <person name="Lipovsky A."/>
            <person name="Liu X."/>
            <person name="Liu J."/>
            <person name="Liu S."/>
            <person name="Lokyitsang T."/>
            <person name="Lokyitsang Y."/>
            <person name="Lubonja R."/>
            <person name="Lui A."/>
            <person name="MacDonald P."/>
            <person name="Magnisalis V."/>
            <person name="Maru K."/>
            <person name="Matthews C."/>
            <person name="McCusker W."/>
            <person name="McDonough S."/>
            <person name="Mehta T."/>
            <person name="Meldrim J."/>
            <person name="Meneus L."/>
            <person name="Mihai O."/>
            <person name="Mihalev A."/>
            <person name="Mihova T."/>
            <person name="Mittelman R."/>
            <person name="Mlenga V."/>
            <person name="Montmayeur A."/>
            <person name="Mulrain L."/>
            <person name="Navidi A."/>
            <person name="Naylor J."/>
            <person name="Negash T."/>
            <person name="Nguyen T."/>
            <person name="Nguyen N."/>
            <person name="Nicol R."/>
            <person name="Norbu C."/>
            <person name="Norbu N."/>
            <person name="Novod N."/>
            <person name="O'Neill B."/>
            <person name="Osman S."/>
            <person name="Markiewicz E."/>
            <person name="Oyono O.L."/>
            <person name="Patti C."/>
            <person name="Phunkhang P."/>
            <person name="Pierre F."/>
            <person name="Priest M."/>
            <person name="Raghuraman S."/>
            <person name="Rege F."/>
            <person name="Reyes R."/>
            <person name="Rise C."/>
            <person name="Rogov P."/>
            <person name="Ross K."/>
            <person name="Ryan E."/>
            <person name="Settipalli S."/>
            <person name="Shea T."/>
            <person name="Sherpa N."/>
            <person name="Shi L."/>
            <person name="Shih D."/>
            <person name="Sparrow T."/>
            <person name="Spaulding J."/>
            <person name="Stalker J."/>
            <person name="Stange-Thomann N."/>
            <person name="Stavropoulos S."/>
            <person name="Stone C."/>
            <person name="Strader C."/>
            <person name="Tesfaye S."/>
            <person name="Thomson T."/>
            <person name="Thoulutsang Y."/>
            <person name="Thoulutsang D."/>
            <person name="Topham K."/>
            <person name="Topping I."/>
            <person name="Tsamla T."/>
            <person name="Vassiliev H."/>
            <person name="Vo A."/>
            <person name="Wangchuk T."/>
            <person name="Wangdi T."/>
            <person name="Weiand M."/>
            <person name="Wilkinson J."/>
            <person name="Wilson A."/>
            <person name="Yadav S."/>
            <person name="Young G."/>
            <person name="Yu Q."/>
            <person name="Zembek L."/>
            <person name="Zhong D."/>
            <person name="Zimmer A."/>
            <person name="Zwirko Z."/>
            <person name="Jaffe D.B."/>
            <person name="Alvarez P."/>
            <person name="Brockman W."/>
            <person name="Butler J."/>
            <person name="Chin C."/>
            <person name="Gnerre S."/>
            <person name="Grabherr M."/>
            <person name="Kleber M."/>
            <person name="Mauceli E."/>
            <person name="MacCallum I."/>
        </authorList>
    </citation>
    <scope>NUCLEOTIDE SEQUENCE [LARGE SCALE GENOMIC DNA]</scope>
    <source>
        <strain evidence="4">MSH-3 / Tucson 14011-0111.49</strain>
    </source>
</reference>
<dbReference type="eggNOG" id="KOG3627">
    <property type="taxonomic scope" value="Eukaryota"/>
</dbReference>
<dbReference type="KEGG" id="dpe:6593628"/>
<sequence>MHLTKPTLLLLALTISTGCVQAKPEPQLLEGLWNGLGEAGQNIIDGIVGAGKNGTAIAEDFLDSLKNSTSQFAQDAANFGEQIAHALHKAAAQSLSEFSSLVQSVLQILRGANLKGTDRVRRNALQKVLNALEIINSTTLDLEASLADISEQLEEQRQEYAGEIKEQWGSDWAADQLERVDEKTDGAGSDDAEAIIDELQNRYSAYFHSCLEELQVRQGQYEQKVHETISIFHTATNDLIGKIDNCLKRTSGPISCRRGINEALAQLQDAPGKLISLKFQGLQLLAVGLDAASCVGQTLADYELEKTNVERQLEEIIERYQDENSTTGEDSTTEVYSTS</sequence>
<feature type="signal peptide" evidence="2">
    <location>
        <begin position="1"/>
        <end position="22"/>
    </location>
</feature>
<name>B4GKX4_DROPE</name>
<dbReference type="Proteomes" id="UP000008744">
    <property type="component" value="Unassembled WGS sequence"/>
</dbReference>
<feature type="coiled-coil region" evidence="1">
    <location>
        <begin position="139"/>
        <end position="166"/>
    </location>
</feature>
<evidence type="ECO:0000313" key="3">
    <source>
        <dbReference type="EMBL" id="EDW37290.1"/>
    </source>
</evidence>
<dbReference type="PROSITE" id="PS51257">
    <property type="entry name" value="PROKAR_LIPOPROTEIN"/>
    <property type="match status" value="1"/>
</dbReference>
<dbReference type="HOGENOM" id="CLU_845364_0_0_1"/>
<evidence type="ECO:0000256" key="2">
    <source>
        <dbReference type="SAM" id="SignalP"/>
    </source>
</evidence>
<dbReference type="AlphaFoldDB" id="B4GKX4"/>
<dbReference type="PhylomeDB" id="B4GKX4"/>
<protein>
    <submittedName>
        <fullName evidence="3">GL26181</fullName>
    </submittedName>
</protein>
<gene>
    <name evidence="3" type="primary">Dper\GL26181</name>
    <name evidence="3" type="ORF">Dper_GL26181</name>
</gene>
<proteinExistence type="predicted"/>
<accession>B4GKX4</accession>
<dbReference type="OMA" id="VKYHNAT"/>
<feature type="chain" id="PRO_5002807169" evidence="2">
    <location>
        <begin position="23"/>
        <end position="339"/>
    </location>
</feature>
<keyword evidence="4" id="KW-1185">Reference proteome</keyword>
<feature type="coiled-coil region" evidence="1">
    <location>
        <begin position="299"/>
        <end position="326"/>
    </location>
</feature>
<keyword evidence="2" id="KW-0732">Signal</keyword>
<dbReference type="EMBL" id="CH479184">
    <property type="protein sequence ID" value="EDW37290.1"/>
    <property type="molecule type" value="Genomic_DNA"/>
</dbReference>
<evidence type="ECO:0000313" key="4">
    <source>
        <dbReference type="Proteomes" id="UP000008744"/>
    </source>
</evidence>
<organism evidence="4">
    <name type="scientific">Drosophila persimilis</name>
    <name type="common">Fruit fly</name>
    <dbReference type="NCBI Taxonomy" id="7234"/>
    <lineage>
        <taxon>Eukaryota</taxon>
        <taxon>Metazoa</taxon>
        <taxon>Ecdysozoa</taxon>
        <taxon>Arthropoda</taxon>
        <taxon>Hexapoda</taxon>
        <taxon>Insecta</taxon>
        <taxon>Pterygota</taxon>
        <taxon>Neoptera</taxon>
        <taxon>Endopterygota</taxon>
        <taxon>Diptera</taxon>
        <taxon>Brachycera</taxon>
        <taxon>Muscomorpha</taxon>
        <taxon>Ephydroidea</taxon>
        <taxon>Drosophilidae</taxon>
        <taxon>Drosophila</taxon>
        <taxon>Sophophora</taxon>
    </lineage>
</organism>
<keyword evidence="1" id="KW-0175">Coiled coil</keyword>
<evidence type="ECO:0000256" key="1">
    <source>
        <dbReference type="SAM" id="Coils"/>
    </source>
</evidence>
<dbReference type="OrthoDB" id="8058591at2759"/>